<gene>
    <name evidence="1" type="ORF">RW095_20135</name>
</gene>
<accession>A0ABZ0EED1</accession>
<name>A0ABZ0EED1_9BURK</name>
<evidence type="ECO:0000313" key="1">
    <source>
        <dbReference type="EMBL" id="WOD15583.1"/>
    </source>
</evidence>
<evidence type="ECO:0000313" key="2">
    <source>
        <dbReference type="Proteomes" id="UP001302652"/>
    </source>
</evidence>
<organism evidence="1 2">
    <name type="scientific">Paraburkholderia kirstenboschensis</name>
    <dbReference type="NCBI Taxonomy" id="1245436"/>
    <lineage>
        <taxon>Bacteria</taxon>
        <taxon>Pseudomonadati</taxon>
        <taxon>Pseudomonadota</taxon>
        <taxon>Betaproteobacteria</taxon>
        <taxon>Burkholderiales</taxon>
        <taxon>Burkholderiaceae</taxon>
        <taxon>Paraburkholderia</taxon>
    </lineage>
</organism>
<protein>
    <submittedName>
        <fullName evidence="1">Uncharacterized protein</fullName>
    </submittedName>
</protein>
<dbReference type="RefSeq" id="WP_317017904.1">
    <property type="nucleotide sequence ID" value="NZ_CP136512.1"/>
</dbReference>
<sequence length="337" mass="37433">MSLFDRLFRPGVEESGRQRRERIDAAAERVLAINPRLRLAERYGERLAGAVTIAADYVDNLVRSLPAPHEANEKAWSSDPCIRAFFATPSDIPRALSRSVELRAHFDHHPGSEHAHAVLGMALTMRHVLGVALEGETMRNDVAQTTLCFSDHRTRMCGNTEETLREEIGRRLIDQLALAGLEMLATDRRKLVEKGRELLEERLALLQRNGSGVGAIVGLKPSDDASELARVETSIQENASRLAALRVPTDLLELELGRVCAVLSDPPSHLYVTKKQVSIDHMNVVQDKETPRSHRIEFDVAHLPGDPPRMRAFALVRCSRGDLLPAGLNYDAAMRAL</sequence>
<dbReference type="Proteomes" id="UP001302652">
    <property type="component" value="Chromosome 2"/>
</dbReference>
<keyword evidence="2" id="KW-1185">Reference proteome</keyword>
<proteinExistence type="predicted"/>
<dbReference type="EMBL" id="CP136512">
    <property type="protein sequence ID" value="WOD15583.1"/>
    <property type="molecule type" value="Genomic_DNA"/>
</dbReference>
<reference evidence="1 2" key="1">
    <citation type="submission" date="2023-10" db="EMBL/GenBank/DDBJ databases">
        <title>Surface-active antibiotics is a multifunctional adaptation for post-fire microbes.</title>
        <authorList>
            <person name="Liu M.D."/>
            <person name="Du Y."/>
            <person name="Koupaei S.K."/>
            <person name="Kim N.R."/>
            <person name="Zhang W."/>
            <person name="Traxler M.F."/>
        </authorList>
    </citation>
    <scope>NUCLEOTIDE SEQUENCE [LARGE SCALE GENOMIC DNA]</scope>
    <source>
        <strain evidence="1 2">F3</strain>
    </source>
</reference>